<dbReference type="InterPro" id="IPR051914">
    <property type="entry name" value="FAD-linked_OxidoTrans_Type4"/>
</dbReference>
<dbReference type="InterPro" id="IPR016169">
    <property type="entry name" value="FAD-bd_PCMH_sub2"/>
</dbReference>
<protein>
    <submittedName>
        <fullName evidence="4">FAD-binding protein</fullName>
    </submittedName>
</protein>
<sequence>MEAPRPTEGFFARELGALLAPDRIRVGAAAARAYECDAYTVDRAEPWAIALPESTEEVAVLVRWCVRHGVPFTPRGAGTGLSGGAMAARGGIIVSTKRMTQILEVDLPNRRILAQAGIANKRLSDAVAAAGLHFAPDPSSQTVSTLGGNIAENSGGPHTLKYGVTAQHILGLTLVDPTGEVVHLGGDATGGPGLDFVGLVVGAEGTLGIVTEAWVKLTPLPEAVHTLLASFAEIDQATASVAEIVGSGILPAALEMMDEGIMRAVSQAFRLSYPEGARALLLIECDGAPEASAKEAAEAERICRAHRALAVEIAEDEAARQRLWIARKKGIGAMGRLAPSIVTHDGVIPRSKLPEMLRFVYEVAEQHRLLVANIFHAGDGNLHPCFGFDDRDPEQIRQVVEAGEKILRKCVELGGSLSGEHGVGVEKSELMSLMFSPDDLCLQADAKRIFNEGDLCNPCKVFPSQKGCIEHRARWRGVAW</sequence>
<name>A0A931PTU0_FIMGI</name>
<evidence type="ECO:0000313" key="4">
    <source>
        <dbReference type="EMBL" id="MBI1756763.1"/>
    </source>
</evidence>
<keyword evidence="2" id="KW-0274">FAD</keyword>
<dbReference type="GO" id="GO:0003824">
    <property type="term" value="F:catalytic activity"/>
    <property type="evidence" value="ECO:0007669"/>
    <property type="project" value="InterPro"/>
</dbReference>
<proteinExistence type="predicted"/>
<dbReference type="Pfam" id="PF02913">
    <property type="entry name" value="FAD-oxidase_C"/>
    <property type="match status" value="1"/>
</dbReference>
<dbReference type="InterPro" id="IPR016166">
    <property type="entry name" value="FAD-bd_PCMH"/>
</dbReference>
<dbReference type="SUPFAM" id="SSF56176">
    <property type="entry name" value="FAD-binding/transporter-associated domain-like"/>
    <property type="match status" value="1"/>
</dbReference>
<keyword evidence="1" id="KW-0285">Flavoprotein</keyword>
<accession>A0A931PTU0</accession>
<dbReference type="Gene3D" id="3.30.465.10">
    <property type="match status" value="1"/>
</dbReference>
<dbReference type="InterPro" id="IPR036318">
    <property type="entry name" value="FAD-bd_PCMH-like_sf"/>
</dbReference>
<dbReference type="PANTHER" id="PTHR42934:SF1">
    <property type="entry name" value="GLYCOLATE OXIDASE SUBUNIT GLCD"/>
    <property type="match status" value="1"/>
</dbReference>
<dbReference type="Gene3D" id="3.30.70.2740">
    <property type="match status" value="1"/>
</dbReference>
<dbReference type="AlphaFoldDB" id="A0A931PTU0"/>
<organism evidence="4 5">
    <name type="scientific">Fimbriimonas ginsengisoli</name>
    <dbReference type="NCBI Taxonomy" id="1005039"/>
    <lineage>
        <taxon>Bacteria</taxon>
        <taxon>Bacillati</taxon>
        <taxon>Armatimonadota</taxon>
        <taxon>Fimbriimonadia</taxon>
        <taxon>Fimbriimonadales</taxon>
        <taxon>Fimbriimonadaceae</taxon>
        <taxon>Fimbriimonas</taxon>
    </lineage>
</organism>
<feature type="domain" description="FAD-binding PCMH-type" evidence="3">
    <location>
        <begin position="42"/>
        <end position="220"/>
    </location>
</feature>
<comment type="caution">
    <text evidence="4">The sequence shown here is derived from an EMBL/GenBank/DDBJ whole genome shotgun (WGS) entry which is preliminary data.</text>
</comment>
<evidence type="ECO:0000259" key="3">
    <source>
        <dbReference type="PROSITE" id="PS51387"/>
    </source>
</evidence>
<evidence type="ECO:0000313" key="5">
    <source>
        <dbReference type="Proteomes" id="UP000727962"/>
    </source>
</evidence>
<dbReference type="InterPro" id="IPR006094">
    <property type="entry name" value="Oxid_FAD_bind_N"/>
</dbReference>
<dbReference type="InterPro" id="IPR004113">
    <property type="entry name" value="FAD-bd_oxidored_4_C"/>
</dbReference>
<dbReference type="InterPro" id="IPR016164">
    <property type="entry name" value="FAD-linked_Oxase-like_C"/>
</dbReference>
<dbReference type="Proteomes" id="UP000727962">
    <property type="component" value="Unassembled WGS sequence"/>
</dbReference>
<dbReference type="SUPFAM" id="SSF55103">
    <property type="entry name" value="FAD-linked oxidases, C-terminal domain"/>
    <property type="match status" value="1"/>
</dbReference>
<dbReference type="Pfam" id="PF01565">
    <property type="entry name" value="FAD_binding_4"/>
    <property type="match status" value="1"/>
</dbReference>
<evidence type="ECO:0000256" key="2">
    <source>
        <dbReference type="ARBA" id="ARBA00022827"/>
    </source>
</evidence>
<dbReference type="PROSITE" id="PS51387">
    <property type="entry name" value="FAD_PCMH"/>
    <property type="match status" value="1"/>
</dbReference>
<dbReference type="GO" id="GO:0071949">
    <property type="term" value="F:FAD binding"/>
    <property type="evidence" value="ECO:0007669"/>
    <property type="project" value="InterPro"/>
</dbReference>
<dbReference type="PANTHER" id="PTHR42934">
    <property type="entry name" value="GLYCOLATE OXIDASE SUBUNIT GLCD"/>
    <property type="match status" value="1"/>
</dbReference>
<dbReference type="EMBL" id="JACOSL010000039">
    <property type="protein sequence ID" value="MBI1756763.1"/>
    <property type="molecule type" value="Genomic_DNA"/>
</dbReference>
<gene>
    <name evidence="4" type="ORF">HYR64_06615</name>
</gene>
<evidence type="ECO:0000256" key="1">
    <source>
        <dbReference type="ARBA" id="ARBA00022630"/>
    </source>
</evidence>
<reference evidence="4" key="1">
    <citation type="submission" date="2020-07" db="EMBL/GenBank/DDBJ databases">
        <title>Huge and variable diversity of episymbiotic CPR bacteria and DPANN archaea in groundwater ecosystems.</title>
        <authorList>
            <person name="He C.Y."/>
            <person name="Keren R."/>
            <person name="Whittaker M."/>
            <person name="Farag I.F."/>
            <person name="Doudna J."/>
            <person name="Cate J.H.D."/>
            <person name="Banfield J.F."/>
        </authorList>
    </citation>
    <scope>NUCLEOTIDE SEQUENCE</scope>
    <source>
        <strain evidence="4">NC_groundwater_17_Pr7_B-0.1um_64_12</strain>
    </source>
</reference>